<accession>A0ABV6RRX3</accession>
<gene>
    <name evidence="2" type="ORF">ACFFGH_12555</name>
</gene>
<proteinExistence type="predicted"/>
<keyword evidence="1" id="KW-0812">Transmembrane</keyword>
<comment type="caution">
    <text evidence="2">The sequence shown here is derived from an EMBL/GenBank/DDBJ whole genome shotgun (WGS) entry which is preliminary data.</text>
</comment>
<name>A0ABV6RRX3_9GAMM</name>
<keyword evidence="1" id="KW-0472">Membrane</keyword>
<reference evidence="2 3" key="1">
    <citation type="submission" date="2024-09" db="EMBL/GenBank/DDBJ databases">
        <authorList>
            <person name="Sun Q."/>
            <person name="Mori K."/>
        </authorList>
    </citation>
    <scope>NUCLEOTIDE SEQUENCE [LARGE SCALE GENOMIC DNA]</scope>
    <source>
        <strain evidence="2 3">KCTC 23076</strain>
    </source>
</reference>
<feature type="transmembrane region" description="Helical" evidence="1">
    <location>
        <begin position="44"/>
        <end position="67"/>
    </location>
</feature>
<feature type="transmembrane region" description="Helical" evidence="1">
    <location>
        <begin position="15"/>
        <end position="32"/>
    </location>
</feature>
<evidence type="ECO:0000313" key="3">
    <source>
        <dbReference type="Proteomes" id="UP001589896"/>
    </source>
</evidence>
<protein>
    <submittedName>
        <fullName evidence="2">Uncharacterized protein</fullName>
    </submittedName>
</protein>
<dbReference type="Proteomes" id="UP001589896">
    <property type="component" value="Unassembled WGS sequence"/>
</dbReference>
<evidence type="ECO:0000256" key="1">
    <source>
        <dbReference type="SAM" id="Phobius"/>
    </source>
</evidence>
<keyword evidence="1" id="KW-1133">Transmembrane helix</keyword>
<dbReference type="EMBL" id="JBHLTG010000002">
    <property type="protein sequence ID" value="MFC0678673.1"/>
    <property type="molecule type" value="Genomic_DNA"/>
</dbReference>
<evidence type="ECO:0000313" key="2">
    <source>
        <dbReference type="EMBL" id="MFC0678673.1"/>
    </source>
</evidence>
<organism evidence="2 3">
    <name type="scientific">Lysobacter korlensis</name>
    <dbReference type="NCBI Taxonomy" id="553636"/>
    <lineage>
        <taxon>Bacteria</taxon>
        <taxon>Pseudomonadati</taxon>
        <taxon>Pseudomonadota</taxon>
        <taxon>Gammaproteobacteria</taxon>
        <taxon>Lysobacterales</taxon>
        <taxon>Lysobacteraceae</taxon>
        <taxon>Lysobacter</taxon>
    </lineage>
</organism>
<dbReference type="RefSeq" id="WP_386668725.1">
    <property type="nucleotide sequence ID" value="NZ_JBHLTG010000002.1"/>
</dbReference>
<sequence>MDEDTAARVRRAHSIRIWAGSVVLVVGLFYAFGNPLWGRENTTLEIVIGLLMVAAGVLNIVLSLVGLRKLPKR</sequence>
<keyword evidence="3" id="KW-1185">Reference proteome</keyword>